<accession>A0ABS6IHZ2</accession>
<proteinExistence type="predicted"/>
<keyword evidence="1" id="KW-1133">Transmembrane helix</keyword>
<dbReference type="Proteomes" id="UP000727907">
    <property type="component" value="Unassembled WGS sequence"/>
</dbReference>
<reference evidence="3 4" key="1">
    <citation type="submission" date="2021-06" db="EMBL/GenBank/DDBJ databases">
        <authorList>
            <person name="Lee D.H."/>
        </authorList>
    </citation>
    <scope>NUCLEOTIDE SEQUENCE [LARGE SCALE GENOMIC DNA]</scope>
    <source>
        <strain evidence="3 4">MMS21-HV4-11</strain>
    </source>
</reference>
<comment type="caution">
    <text evidence="3">The sequence shown here is derived from an EMBL/GenBank/DDBJ whole genome shotgun (WGS) entry which is preliminary data.</text>
</comment>
<evidence type="ECO:0000256" key="1">
    <source>
        <dbReference type="SAM" id="Phobius"/>
    </source>
</evidence>
<evidence type="ECO:0000259" key="2">
    <source>
        <dbReference type="Pfam" id="PF19029"/>
    </source>
</evidence>
<feature type="transmembrane region" description="Helical" evidence="1">
    <location>
        <begin position="85"/>
        <end position="103"/>
    </location>
</feature>
<dbReference type="Pfam" id="PF19029">
    <property type="entry name" value="DUF883_C"/>
    <property type="match status" value="1"/>
</dbReference>
<dbReference type="InterPro" id="IPR043605">
    <property type="entry name" value="DUF883_C"/>
</dbReference>
<dbReference type="EMBL" id="JAHOPB010000001">
    <property type="protein sequence ID" value="MBU8872898.1"/>
    <property type="molecule type" value="Genomic_DNA"/>
</dbReference>
<evidence type="ECO:0000313" key="4">
    <source>
        <dbReference type="Proteomes" id="UP000727907"/>
    </source>
</evidence>
<sequence length="105" mass="11316">MTKDTYGYLGVEPGVLREQLEKLAATLETMVNAESKEALHSADEAARGLLAKARALADKIDVDQAAALARDGRQELERSIRERPWTSVACAAAAGLLLGVLLVRR</sequence>
<keyword evidence="1" id="KW-0812">Transmembrane</keyword>
<dbReference type="RefSeq" id="WP_216957176.1">
    <property type="nucleotide sequence ID" value="NZ_JAHOPB010000001.1"/>
</dbReference>
<evidence type="ECO:0000313" key="3">
    <source>
        <dbReference type="EMBL" id="MBU8872898.1"/>
    </source>
</evidence>
<organism evidence="3 4">
    <name type="scientific">Reyranella humidisoli</name>
    <dbReference type="NCBI Taxonomy" id="2849149"/>
    <lineage>
        <taxon>Bacteria</taxon>
        <taxon>Pseudomonadati</taxon>
        <taxon>Pseudomonadota</taxon>
        <taxon>Alphaproteobacteria</taxon>
        <taxon>Hyphomicrobiales</taxon>
        <taxon>Reyranellaceae</taxon>
        <taxon>Reyranella</taxon>
    </lineage>
</organism>
<name>A0ABS6IHZ2_9HYPH</name>
<protein>
    <submittedName>
        <fullName evidence="3">DUF883 family protein</fullName>
    </submittedName>
</protein>
<keyword evidence="1" id="KW-0472">Membrane</keyword>
<keyword evidence="4" id="KW-1185">Reference proteome</keyword>
<gene>
    <name evidence="3" type="ORF">KQ910_03945</name>
</gene>
<feature type="domain" description="DUF883" evidence="2">
    <location>
        <begin position="79"/>
        <end position="105"/>
    </location>
</feature>